<dbReference type="GO" id="GO:0005789">
    <property type="term" value="C:endoplasmic reticulum membrane"/>
    <property type="evidence" value="ECO:0007669"/>
    <property type="project" value="UniProtKB-SubCell"/>
</dbReference>
<keyword evidence="4 10" id="KW-0328">Glycosyltransferase</keyword>
<evidence type="ECO:0000256" key="2">
    <source>
        <dbReference type="ARBA" id="ARBA00004922"/>
    </source>
</evidence>
<dbReference type="Proteomes" id="UP000249619">
    <property type="component" value="Unassembled WGS sequence"/>
</dbReference>
<evidence type="ECO:0000256" key="10">
    <source>
        <dbReference type="RuleBase" id="RU363075"/>
    </source>
</evidence>
<dbReference type="InterPro" id="IPR005599">
    <property type="entry name" value="GPI_mannosylTrfase"/>
</dbReference>
<evidence type="ECO:0000256" key="9">
    <source>
        <dbReference type="ARBA" id="ARBA00023136"/>
    </source>
</evidence>
<keyword evidence="9 10" id="KW-0472">Membrane</keyword>
<feature type="transmembrane region" description="Helical" evidence="10">
    <location>
        <begin position="334"/>
        <end position="353"/>
    </location>
</feature>
<evidence type="ECO:0000256" key="7">
    <source>
        <dbReference type="ARBA" id="ARBA00022824"/>
    </source>
</evidence>
<dbReference type="STRING" id="183478.A0A364N5D5"/>
<feature type="transmembrane region" description="Helical" evidence="10">
    <location>
        <begin position="166"/>
        <end position="184"/>
    </location>
</feature>
<feature type="transmembrane region" description="Helical" evidence="10">
    <location>
        <begin position="24"/>
        <end position="46"/>
    </location>
</feature>
<dbReference type="GO" id="GO:0000026">
    <property type="term" value="F:alpha-1,2-mannosyltransferase activity"/>
    <property type="evidence" value="ECO:0007669"/>
    <property type="project" value="TreeGrafter"/>
</dbReference>
<reference evidence="13" key="1">
    <citation type="submission" date="2018-05" db="EMBL/GenBank/DDBJ databases">
        <title>Draft genome sequence of Stemphylium lycopersici strain CIDEFI 213.</title>
        <authorList>
            <person name="Medina R."/>
            <person name="Franco M.E.E."/>
            <person name="Lucentini C.G."/>
            <person name="Saparrat M.C.N."/>
            <person name="Balatti P.A."/>
        </authorList>
    </citation>
    <scope>NUCLEOTIDE SEQUENCE [LARGE SCALE GENOMIC DNA]</scope>
    <source>
        <strain evidence="13">CIDEFI 213</strain>
    </source>
</reference>
<dbReference type="EC" id="2.4.1.-" evidence="10"/>
<comment type="similarity">
    <text evidence="3 10">Belongs to the glycosyltransferase 22 family.</text>
</comment>
<name>A0A364N5D5_STELY</name>
<evidence type="ECO:0000256" key="4">
    <source>
        <dbReference type="ARBA" id="ARBA00022676"/>
    </source>
</evidence>
<feature type="compositionally biased region" description="Low complexity" evidence="11">
    <location>
        <begin position="8"/>
        <end position="17"/>
    </location>
</feature>
<comment type="pathway">
    <text evidence="2">Protein modification; protein glycosylation.</text>
</comment>
<dbReference type="PANTHER" id="PTHR22760:SF2">
    <property type="entry name" value="ALPHA-1,2-MANNOSYLTRANSFERASE ALG9"/>
    <property type="match status" value="1"/>
</dbReference>
<feature type="transmembrane region" description="Helical" evidence="10">
    <location>
        <begin position="301"/>
        <end position="322"/>
    </location>
</feature>
<feature type="transmembrane region" description="Helical" evidence="10">
    <location>
        <begin position="142"/>
        <end position="160"/>
    </location>
</feature>
<evidence type="ECO:0000313" key="13">
    <source>
        <dbReference type="Proteomes" id="UP000249619"/>
    </source>
</evidence>
<dbReference type="UniPathway" id="UPA00378"/>
<comment type="subcellular location">
    <subcellularLocation>
        <location evidence="1 10">Endoplasmic reticulum membrane</location>
        <topology evidence="1 10">Multi-pass membrane protein</topology>
    </subcellularLocation>
</comment>
<keyword evidence="13" id="KW-1185">Reference proteome</keyword>
<evidence type="ECO:0000256" key="1">
    <source>
        <dbReference type="ARBA" id="ARBA00004477"/>
    </source>
</evidence>
<dbReference type="AlphaFoldDB" id="A0A364N5D5"/>
<feature type="transmembrane region" description="Helical" evidence="10">
    <location>
        <begin position="396"/>
        <end position="415"/>
    </location>
</feature>
<evidence type="ECO:0000256" key="11">
    <source>
        <dbReference type="SAM" id="MobiDB-lite"/>
    </source>
</evidence>
<protein>
    <recommendedName>
        <fullName evidence="10">Mannosyltransferase</fullName>
        <ecNumber evidence="10">2.4.1.-</ecNumber>
    </recommendedName>
</protein>
<evidence type="ECO:0000256" key="6">
    <source>
        <dbReference type="ARBA" id="ARBA00022692"/>
    </source>
</evidence>
<evidence type="ECO:0000256" key="3">
    <source>
        <dbReference type="ARBA" id="ARBA00007063"/>
    </source>
</evidence>
<feature type="compositionally biased region" description="Basic and acidic residues" evidence="11">
    <location>
        <begin position="650"/>
        <end position="660"/>
    </location>
</feature>
<dbReference type="EMBL" id="QGDH01000053">
    <property type="protein sequence ID" value="RAR11892.1"/>
    <property type="molecule type" value="Genomic_DNA"/>
</dbReference>
<keyword evidence="5 12" id="KW-0808">Transferase</keyword>
<sequence>MSATRPKAAPQPAVSHPSAPPPSLTALGAFSVFAVANLVAAAFSPIQDCDEVFNYWEPSHYLNHGYGLQTWEYSPEYAIRSWTYTGLHSLIIWAGMQPLRLLGLARSKLVEFYFLRAVLAVFCAVCQARMYSAIRRTFQERIAIFFMMVMVISPGMYHAAPAYLPSTFAMYFAMLGFASFMNWYGGAIRTAQGITWFAVGSALGWPFAGALALPFILEDIIVGCVTGTIMESLRRLILQGATRAFAVLALQAFVDSIFYRELVCVPLNIVLYNVFSGGSRGPDIYGVEPWHFYVRNLALNFNIWFFLALAALPLLLIQYLVFQKAVSQHTLRRSIVFVSPFYLWLAIFTVQPHKEERFMYPAYPALAWNAALSLHICLANFGSMDPRYLVSRIPPMVKLTIVCIPLLLSFNVGMLRTVGHMTAYSAPLHIYKPLFDPKYVRIEGMPEDMVCLGKEWYRFPSSFLLPEGVRAKFIKSEFSGLLPGEFSEAGMGSDPFPGTWLVPMGMNDENLEDPGKYFCDFLVDSRLPGTQSTKLEPDYISDTKNWETLQCLPFLDASQTHFISRLLWLPDLPFIPANFQRKWGEYCLLQRKEQKVQSKLHTTLQNANIPPKAALYAGLLLVTCVWFVATFTRHVRKARRDSTQPSTPNLEKRSPFKAPDRPPGVWHPIPFTRPKASPYPDWSLTATKPLPYRPFRHGPKYNITMGLRTMHWDEWIELDNEYLSYHTLKASRIASRGSKCVKTAPEAWDAAVELVEELVAYLPERYPTLFQKTDVGMRNLATGEAFDTGRLLRNGAREDPMALCARMVQDDLAIMVEGQDGRYYLLAGAILLAGFWKLEDKFGMGLSEIHTSGDVPGFKQKLEKGMLNFFRRVQPQSPVLRNNYFIQVDDKLAWSESIGSEDATEGVGWFTADKNKAIEHHYFRSERQSLRRLPRSGGVVFTIRTYFHPVTSIAQEPYVPGRLASAIRSWGDDVSRYKGKERYGEVLLEYLDKKHAEQVERGLDVEGEEETGWGYPF</sequence>
<evidence type="ECO:0000256" key="8">
    <source>
        <dbReference type="ARBA" id="ARBA00022989"/>
    </source>
</evidence>
<dbReference type="Pfam" id="PF11927">
    <property type="entry name" value="HODM_asu-like"/>
    <property type="match status" value="1"/>
</dbReference>
<organism evidence="12 13">
    <name type="scientific">Stemphylium lycopersici</name>
    <name type="common">Tomato gray leaf spot disease fungus</name>
    <name type="synonym">Thyrospora lycopersici</name>
    <dbReference type="NCBI Taxonomy" id="183478"/>
    <lineage>
        <taxon>Eukaryota</taxon>
        <taxon>Fungi</taxon>
        <taxon>Dikarya</taxon>
        <taxon>Ascomycota</taxon>
        <taxon>Pezizomycotina</taxon>
        <taxon>Dothideomycetes</taxon>
        <taxon>Pleosporomycetidae</taxon>
        <taxon>Pleosporales</taxon>
        <taxon>Pleosporineae</taxon>
        <taxon>Pleosporaceae</taxon>
        <taxon>Stemphylium</taxon>
    </lineage>
</organism>
<feature type="region of interest" description="Disordered" evidence="11">
    <location>
        <begin position="1"/>
        <end position="20"/>
    </location>
</feature>
<evidence type="ECO:0000256" key="5">
    <source>
        <dbReference type="ARBA" id="ARBA00022679"/>
    </source>
</evidence>
<comment type="caution">
    <text evidence="12">The sequence shown here is derived from an EMBL/GenBank/DDBJ whole genome shotgun (WGS) entry which is preliminary data.</text>
</comment>
<dbReference type="GO" id="GO:0006487">
    <property type="term" value="P:protein N-linked glycosylation"/>
    <property type="evidence" value="ECO:0007669"/>
    <property type="project" value="TreeGrafter"/>
</dbReference>
<feature type="transmembrane region" description="Helical" evidence="10">
    <location>
        <begin position="613"/>
        <end position="632"/>
    </location>
</feature>
<keyword evidence="8 10" id="KW-1133">Transmembrane helix</keyword>
<proteinExistence type="inferred from homology"/>
<keyword evidence="7 10" id="KW-0256">Endoplasmic reticulum</keyword>
<accession>A0A364N5D5</accession>
<dbReference type="PANTHER" id="PTHR22760">
    <property type="entry name" value="GLYCOSYLTRANSFERASE"/>
    <property type="match status" value="1"/>
</dbReference>
<feature type="region of interest" description="Disordered" evidence="11">
    <location>
        <begin position="638"/>
        <end position="664"/>
    </location>
</feature>
<feature type="transmembrane region" description="Helical" evidence="10">
    <location>
        <begin position="196"/>
        <end position="216"/>
    </location>
</feature>
<dbReference type="Pfam" id="PF03901">
    <property type="entry name" value="Glyco_transf_22"/>
    <property type="match status" value="1"/>
</dbReference>
<evidence type="ECO:0000313" key="12">
    <source>
        <dbReference type="EMBL" id="RAR11892.1"/>
    </source>
</evidence>
<dbReference type="OrthoDB" id="497541at2759"/>
<keyword evidence="6 10" id="KW-0812">Transmembrane</keyword>
<dbReference type="InterPro" id="IPR021848">
    <property type="entry name" value="HODM_asu-like"/>
</dbReference>
<gene>
    <name evidence="12" type="ORF">DDE83_004360</name>
</gene>